<dbReference type="Proteomes" id="UP000320333">
    <property type="component" value="Unassembled WGS sequence"/>
</dbReference>
<keyword evidence="1" id="KW-0472">Membrane</keyword>
<feature type="transmembrane region" description="Helical" evidence="1">
    <location>
        <begin position="43"/>
        <end position="62"/>
    </location>
</feature>
<keyword evidence="1" id="KW-1133">Transmembrane helix</keyword>
<feature type="transmembrane region" description="Helical" evidence="1">
    <location>
        <begin position="191"/>
        <end position="210"/>
    </location>
</feature>
<reference evidence="2 3" key="1">
    <citation type="journal article" date="2019" name="Sci. Rep.">
        <title>Comparative genomics of chytrid fungi reveal insights into the obligate biotrophic and pathogenic lifestyle of Synchytrium endobioticum.</title>
        <authorList>
            <person name="van de Vossenberg B.T.L.H."/>
            <person name="Warris S."/>
            <person name="Nguyen H.D.T."/>
            <person name="van Gent-Pelzer M.P.E."/>
            <person name="Joly D.L."/>
            <person name="van de Geest H.C."/>
            <person name="Bonants P.J.M."/>
            <person name="Smith D.S."/>
            <person name="Levesque C.A."/>
            <person name="van der Lee T.A.J."/>
        </authorList>
    </citation>
    <scope>NUCLEOTIDE SEQUENCE [LARGE SCALE GENOMIC DNA]</scope>
    <source>
        <strain evidence="2 3">CBS 675.73</strain>
    </source>
</reference>
<feature type="transmembrane region" description="Helical" evidence="1">
    <location>
        <begin position="105"/>
        <end position="126"/>
    </location>
</feature>
<feature type="transmembrane region" description="Helical" evidence="1">
    <location>
        <begin position="222"/>
        <end position="245"/>
    </location>
</feature>
<dbReference type="AlphaFoldDB" id="A0A507DWZ2"/>
<sequence>MSMSLEAPIVTAIFLCAMAFENASKGLILSIQKFGQSKTPVPAIMIVANILSLAFGPMYIWSILAKTDCQDSSLAFKVVMHLFFTSFSFFLLYKTWIVSQKRTLVAVGAVILILNRAAWTVLDWMWSKSEETKFGCHYIQDKTAIVGISTGGIAVDIFCTGATIISAFRDVDDDASSKMQRIYRVLIADNVLRTLSVMAVNAFTLNYAMYSNLSIVPGSPTIMVVIPAISNFVYTQAINIEFFWINVRNDILKTPEHENELEREHIRMTSVQIRYDDQNDNEKRSPVFPPRNH</sequence>
<dbReference type="EMBL" id="QEAP01000849">
    <property type="protein sequence ID" value="TPX55468.1"/>
    <property type="molecule type" value="Genomic_DNA"/>
</dbReference>
<accession>A0A507DWZ2</accession>
<comment type="caution">
    <text evidence="2">The sequence shown here is derived from an EMBL/GenBank/DDBJ whole genome shotgun (WGS) entry which is preliminary data.</text>
</comment>
<gene>
    <name evidence="2" type="ORF">CcCBS67573_g09467</name>
</gene>
<protein>
    <submittedName>
        <fullName evidence="2">Uncharacterized protein</fullName>
    </submittedName>
</protein>
<dbReference type="OrthoDB" id="2114793at2759"/>
<organism evidence="2 3">
    <name type="scientific">Chytriomyces confervae</name>
    <dbReference type="NCBI Taxonomy" id="246404"/>
    <lineage>
        <taxon>Eukaryota</taxon>
        <taxon>Fungi</taxon>
        <taxon>Fungi incertae sedis</taxon>
        <taxon>Chytridiomycota</taxon>
        <taxon>Chytridiomycota incertae sedis</taxon>
        <taxon>Chytridiomycetes</taxon>
        <taxon>Chytridiales</taxon>
        <taxon>Chytriomycetaceae</taxon>
        <taxon>Chytriomyces</taxon>
    </lineage>
</organism>
<keyword evidence="1" id="KW-0812">Transmembrane</keyword>
<evidence type="ECO:0000313" key="2">
    <source>
        <dbReference type="EMBL" id="TPX55468.1"/>
    </source>
</evidence>
<evidence type="ECO:0000313" key="3">
    <source>
        <dbReference type="Proteomes" id="UP000320333"/>
    </source>
</evidence>
<evidence type="ECO:0000256" key="1">
    <source>
        <dbReference type="SAM" id="Phobius"/>
    </source>
</evidence>
<proteinExistence type="predicted"/>
<feature type="transmembrane region" description="Helical" evidence="1">
    <location>
        <begin position="74"/>
        <end position="93"/>
    </location>
</feature>
<keyword evidence="3" id="KW-1185">Reference proteome</keyword>
<name>A0A507DWZ2_9FUNG</name>